<dbReference type="Proteomes" id="UP000297540">
    <property type="component" value="Unassembled WGS sequence"/>
</dbReference>
<dbReference type="InterPro" id="IPR006015">
    <property type="entry name" value="Universal_stress_UspA"/>
</dbReference>
<name>A0A4Y8S3A6_9SPHI</name>
<organism evidence="3 4">
    <name type="scientific">Mucilaginibacter psychrotolerans</name>
    <dbReference type="NCBI Taxonomy" id="1524096"/>
    <lineage>
        <taxon>Bacteria</taxon>
        <taxon>Pseudomonadati</taxon>
        <taxon>Bacteroidota</taxon>
        <taxon>Sphingobacteriia</taxon>
        <taxon>Sphingobacteriales</taxon>
        <taxon>Sphingobacteriaceae</taxon>
        <taxon>Mucilaginibacter</taxon>
    </lineage>
</organism>
<dbReference type="InterPro" id="IPR006016">
    <property type="entry name" value="UspA"/>
</dbReference>
<reference evidence="3 4" key="1">
    <citation type="journal article" date="2017" name="Int. J. Syst. Evol. Microbiol.">
        <title>Mucilaginibacterpsychrotolerans sp. nov., isolated from peatlands.</title>
        <authorList>
            <person name="Deng Y."/>
            <person name="Shen L."/>
            <person name="Xu B."/>
            <person name="Liu Y."/>
            <person name="Gu Z."/>
            <person name="Liu H."/>
            <person name="Zhou Y."/>
        </authorList>
    </citation>
    <scope>NUCLEOTIDE SEQUENCE [LARGE SCALE GENOMIC DNA]</scope>
    <source>
        <strain evidence="3 4">NH7-4</strain>
    </source>
</reference>
<evidence type="ECO:0000259" key="2">
    <source>
        <dbReference type="Pfam" id="PF00582"/>
    </source>
</evidence>
<dbReference type="AlphaFoldDB" id="A0A4Y8S3A6"/>
<dbReference type="CDD" id="cd00293">
    <property type="entry name" value="USP-like"/>
    <property type="match status" value="1"/>
</dbReference>
<dbReference type="Pfam" id="PF00582">
    <property type="entry name" value="Usp"/>
    <property type="match status" value="2"/>
</dbReference>
<dbReference type="EMBL" id="SOZE01000050">
    <property type="protein sequence ID" value="TFF33266.1"/>
    <property type="molecule type" value="Genomic_DNA"/>
</dbReference>
<dbReference type="PANTHER" id="PTHR46268:SF6">
    <property type="entry name" value="UNIVERSAL STRESS PROTEIN UP12"/>
    <property type="match status" value="1"/>
</dbReference>
<dbReference type="OrthoDB" id="9788959at2"/>
<evidence type="ECO:0000256" key="1">
    <source>
        <dbReference type="ARBA" id="ARBA00008791"/>
    </source>
</evidence>
<comment type="caution">
    <text evidence="3">The sequence shown here is derived from an EMBL/GenBank/DDBJ whole genome shotgun (WGS) entry which is preliminary data.</text>
</comment>
<dbReference type="PANTHER" id="PTHR46268">
    <property type="entry name" value="STRESS RESPONSE PROTEIN NHAX"/>
    <property type="match status" value="1"/>
</dbReference>
<dbReference type="SUPFAM" id="SSF52402">
    <property type="entry name" value="Adenine nucleotide alpha hydrolases-like"/>
    <property type="match status" value="2"/>
</dbReference>
<feature type="domain" description="UspA" evidence="2">
    <location>
        <begin position="159"/>
        <end position="284"/>
    </location>
</feature>
<comment type="similarity">
    <text evidence="1">Belongs to the universal stress protein A family.</text>
</comment>
<gene>
    <name evidence="3" type="ORF">E2R66_26675</name>
</gene>
<protein>
    <submittedName>
        <fullName evidence="3">Universal stress protein</fullName>
    </submittedName>
</protein>
<evidence type="ECO:0000313" key="3">
    <source>
        <dbReference type="EMBL" id="TFF33266.1"/>
    </source>
</evidence>
<feature type="domain" description="UspA" evidence="2">
    <location>
        <begin position="2"/>
        <end position="149"/>
    </location>
</feature>
<dbReference type="PRINTS" id="PR01438">
    <property type="entry name" value="UNVRSLSTRESS"/>
</dbReference>
<keyword evidence="4" id="KW-1185">Reference proteome</keyword>
<proteinExistence type="inferred from homology"/>
<dbReference type="RefSeq" id="WP_133236690.1">
    <property type="nucleotide sequence ID" value="NZ_SOZE01000050.1"/>
</dbReference>
<evidence type="ECO:0000313" key="4">
    <source>
        <dbReference type="Proteomes" id="UP000297540"/>
    </source>
</evidence>
<dbReference type="Gene3D" id="3.40.50.12370">
    <property type="match status" value="1"/>
</dbReference>
<accession>A0A4Y8S3A6</accession>
<sequence>MKTYLVPIDFSEAAFNAADYAAHLSKQTDVTHIILMNAYYISSYETLLPDPNMLMLREEEIEENAADRLKGLNNLKQRLQSEVREGVTITTRLNRSHLLRAVVDTVANEHADLVILGSIGNSTVRENNEGIGSHVIKISKACPVPVIVVQPDYRYQPIHKAVVACDFKRVKENLPTEALHKLLSKYPIKLLVVNVDPKGKHAYADAQQMAEETALHAMLKDLKPEYHYITQPEVIRGVLDFAANHNAQMVIALPHTYSFLQSILHDSISKQLATSSSVPVLLLK</sequence>